<evidence type="ECO:0000256" key="3">
    <source>
        <dbReference type="ARBA" id="ARBA00022475"/>
    </source>
</evidence>
<evidence type="ECO:0000256" key="2">
    <source>
        <dbReference type="ARBA" id="ARBA00022448"/>
    </source>
</evidence>
<evidence type="ECO:0000256" key="6">
    <source>
        <dbReference type="ARBA" id="ARBA00023136"/>
    </source>
</evidence>
<dbReference type="PROSITE" id="PS50850">
    <property type="entry name" value="MFS"/>
    <property type="match status" value="1"/>
</dbReference>
<evidence type="ECO:0000313" key="10">
    <source>
        <dbReference type="Proteomes" id="UP000500890"/>
    </source>
</evidence>
<dbReference type="PANTHER" id="PTHR23517:SF2">
    <property type="entry name" value="MULTIDRUG RESISTANCE PROTEIN MDTH"/>
    <property type="match status" value="1"/>
</dbReference>
<feature type="transmembrane region" description="Helical" evidence="7">
    <location>
        <begin position="367"/>
        <end position="387"/>
    </location>
</feature>
<comment type="subcellular location">
    <subcellularLocation>
        <location evidence="1">Cell membrane</location>
        <topology evidence="1">Multi-pass membrane protein</topology>
    </subcellularLocation>
</comment>
<dbReference type="InterPro" id="IPR050171">
    <property type="entry name" value="MFS_Transporters"/>
</dbReference>
<sequence>MTSKQMIVTLGLLMIISNIALGIAPSLGVIGLSYPEVGRSTLQLIISLAAFASFGVSLVAGKLQDIFSQKIVVIIGALLLGSGSLPLFIQPGFNFLLFISVLLGLGAGLMTSTMPAIIATYFSGDSRSNMLGLNTSLKAIGGMAVAALGGILASFGWYFSYAMFLFAFVGVVFAIFFLPNDKAIRETQLLEEQESSGETSADDNRLTLVSTTVIFVIILGMLVTLLGGVSQNNVALHIQEAHIGDAKVAGLALSCESLGGIAAGLIVTKLAKVFRSYTMIIGFIGMAVGQLLIATIHLPMAVFIGCLVNGISTWFVMTRILFLMTSVVKPAAIPITAGVFSAATSLGFALSPLIINQISGLFSDQLATTSFFVGVGIVVILIVTLVITQFEQRLLKRIPE</sequence>
<dbReference type="GO" id="GO:0005886">
    <property type="term" value="C:plasma membrane"/>
    <property type="evidence" value="ECO:0007669"/>
    <property type="project" value="UniProtKB-SubCell"/>
</dbReference>
<keyword evidence="6 7" id="KW-0472">Membrane</keyword>
<keyword evidence="2" id="KW-0813">Transport</keyword>
<feature type="transmembrane region" description="Helical" evidence="7">
    <location>
        <begin position="71"/>
        <end position="89"/>
    </location>
</feature>
<evidence type="ECO:0000256" key="1">
    <source>
        <dbReference type="ARBA" id="ARBA00004651"/>
    </source>
</evidence>
<dbReference type="GO" id="GO:0022857">
    <property type="term" value="F:transmembrane transporter activity"/>
    <property type="evidence" value="ECO:0007669"/>
    <property type="project" value="InterPro"/>
</dbReference>
<evidence type="ECO:0000256" key="5">
    <source>
        <dbReference type="ARBA" id="ARBA00022989"/>
    </source>
</evidence>
<keyword evidence="5 7" id="KW-1133">Transmembrane helix</keyword>
<feature type="transmembrane region" description="Helical" evidence="7">
    <location>
        <begin position="302"/>
        <end position="324"/>
    </location>
</feature>
<gene>
    <name evidence="9" type="ORF">G7081_03470</name>
</gene>
<evidence type="ECO:0000313" key="9">
    <source>
        <dbReference type="EMBL" id="QIL46197.1"/>
    </source>
</evidence>
<dbReference type="Pfam" id="PF07690">
    <property type="entry name" value="MFS_1"/>
    <property type="match status" value="1"/>
</dbReference>
<feature type="transmembrane region" description="Helical" evidence="7">
    <location>
        <begin position="248"/>
        <end position="267"/>
    </location>
</feature>
<keyword evidence="10" id="KW-1185">Reference proteome</keyword>
<dbReference type="EMBL" id="CP049886">
    <property type="protein sequence ID" value="QIL46197.1"/>
    <property type="molecule type" value="Genomic_DNA"/>
</dbReference>
<keyword evidence="3" id="KW-1003">Cell membrane</keyword>
<organism evidence="9 10">
    <name type="scientific">Vagococcus coleopterorum</name>
    <dbReference type="NCBI Taxonomy" id="2714946"/>
    <lineage>
        <taxon>Bacteria</taxon>
        <taxon>Bacillati</taxon>
        <taxon>Bacillota</taxon>
        <taxon>Bacilli</taxon>
        <taxon>Lactobacillales</taxon>
        <taxon>Enterococcaceae</taxon>
        <taxon>Vagococcus</taxon>
    </lineage>
</organism>
<evidence type="ECO:0000259" key="8">
    <source>
        <dbReference type="PROSITE" id="PS50850"/>
    </source>
</evidence>
<dbReference type="AlphaFoldDB" id="A0A6G8AMH1"/>
<keyword evidence="4 7" id="KW-0812">Transmembrane</keyword>
<evidence type="ECO:0000256" key="4">
    <source>
        <dbReference type="ARBA" id="ARBA00022692"/>
    </source>
</evidence>
<dbReference type="Proteomes" id="UP000500890">
    <property type="component" value="Chromosome"/>
</dbReference>
<evidence type="ECO:0000256" key="7">
    <source>
        <dbReference type="SAM" id="Phobius"/>
    </source>
</evidence>
<feature type="transmembrane region" description="Helical" evidence="7">
    <location>
        <begin position="95"/>
        <end position="119"/>
    </location>
</feature>
<feature type="domain" description="Major facilitator superfamily (MFS) profile" evidence="8">
    <location>
        <begin position="1"/>
        <end position="393"/>
    </location>
</feature>
<feature type="transmembrane region" description="Helical" evidence="7">
    <location>
        <begin position="279"/>
        <end position="296"/>
    </location>
</feature>
<dbReference type="InterPro" id="IPR011701">
    <property type="entry name" value="MFS"/>
</dbReference>
<feature type="transmembrane region" description="Helical" evidence="7">
    <location>
        <begin position="131"/>
        <end position="152"/>
    </location>
</feature>
<accession>A0A6G8AMH1</accession>
<feature type="transmembrane region" description="Helical" evidence="7">
    <location>
        <begin position="331"/>
        <end position="355"/>
    </location>
</feature>
<dbReference type="RefSeq" id="WP_166007433.1">
    <property type="nucleotide sequence ID" value="NZ_CP049886.1"/>
</dbReference>
<reference evidence="9 10" key="1">
    <citation type="submission" date="2020-03" db="EMBL/GenBank/DDBJ databases">
        <title>Vagococcus sp. nov., isolated from beetles.</title>
        <authorList>
            <person name="Hyun D.-W."/>
            <person name="Bae J.-W."/>
        </authorList>
    </citation>
    <scope>NUCLEOTIDE SEQUENCE [LARGE SCALE GENOMIC DNA]</scope>
    <source>
        <strain evidence="9 10">HDW17A</strain>
    </source>
</reference>
<feature type="transmembrane region" description="Helical" evidence="7">
    <location>
        <begin position="40"/>
        <end position="59"/>
    </location>
</feature>
<feature type="transmembrane region" description="Helical" evidence="7">
    <location>
        <begin position="206"/>
        <end position="228"/>
    </location>
</feature>
<name>A0A6G8AMH1_9ENTE</name>
<feature type="transmembrane region" description="Helical" evidence="7">
    <location>
        <begin position="158"/>
        <end position="178"/>
    </location>
</feature>
<dbReference type="PANTHER" id="PTHR23517">
    <property type="entry name" value="RESISTANCE PROTEIN MDTM, PUTATIVE-RELATED-RELATED"/>
    <property type="match status" value="1"/>
</dbReference>
<dbReference type="Gene3D" id="1.20.1250.20">
    <property type="entry name" value="MFS general substrate transporter like domains"/>
    <property type="match status" value="1"/>
</dbReference>
<dbReference type="KEGG" id="vah:G7081_03470"/>
<feature type="transmembrane region" description="Helical" evidence="7">
    <location>
        <begin position="7"/>
        <end position="34"/>
    </location>
</feature>
<proteinExistence type="predicted"/>
<dbReference type="InterPro" id="IPR020846">
    <property type="entry name" value="MFS_dom"/>
</dbReference>
<dbReference type="SUPFAM" id="SSF103473">
    <property type="entry name" value="MFS general substrate transporter"/>
    <property type="match status" value="1"/>
</dbReference>
<protein>
    <submittedName>
        <fullName evidence="9">MFS transporter</fullName>
    </submittedName>
</protein>
<dbReference type="InterPro" id="IPR036259">
    <property type="entry name" value="MFS_trans_sf"/>
</dbReference>